<evidence type="ECO:0000259" key="3">
    <source>
        <dbReference type="Pfam" id="PF10400"/>
    </source>
</evidence>
<dbReference type="RefSeq" id="WP_189030598.1">
    <property type="nucleotide sequence ID" value="NZ_BMKR01000035.1"/>
</dbReference>
<proteinExistence type="predicted"/>
<comment type="caution">
    <text evidence="4">The sequence shown here is derived from an EMBL/GenBank/DDBJ whole genome shotgun (WGS) entry which is preliminary data.</text>
</comment>
<keyword evidence="1" id="KW-0175">Coiled coil</keyword>
<dbReference type="EMBL" id="BMKR01000035">
    <property type="protein sequence ID" value="GGG03453.1"/>
    <property type="molecule type" value="Genomic_DNA"/>
</dbReference>
<evidence type="ECO:0000313" key="4">
    <source>
        <dbReference type="EMBL" id="GGG03453.1"/>
    </source>
</evidence>
<gene>
    <name evidence="4" type="ORF">GCM10010912_55170</name>
</gene>
<sequence length="194" mass="22399">MEYVVLGLLILKSQTLYELNKAFQQGIALFYSASYGSLQTALKKLVNQGNIEFEEQVDQGRNKKVYCITDKGRETFIEWMGAELPASRLESTALSKVFFLGLIDGSENKQAIIRKIIEQIQRAVAELQEMDEAYRKLEVQAPYQEIFSYQIKTLDYGIQSHTYARNWFEELLTELERIEAGIGPQPNKEKWNLD</sequence>
<protein>
    <submittedName>
        <fullName evidence="4">Transcriptional regulator</fullName>
    </submittedName>
</protein>
<reference evidence="4" key="2">
    <citation type="submission" date="2020-09" db="EMBL/GenBank/DDBJ databases">
        <authorList>
            <person name="Sun Q."/>
            <person name="Zhou Y."/>
        </authorList>
    </citation>
    <scope>NUCLEOTIDE SEQUENCE</scope>
    <source>
        <strain evidence="4">CGMCC 1.16134</strain>
    </source>
</reference>
<reference evidence="4" key="1">
    <citation type="journal article" date="2014" name="Int. J. Syst. Evol. Microbiol.">
        <title>Complete genome sequence of Corynebacterium casei LMG S-19264T (=DSM 44701T), isolated from a smear-ripened cheese.</title>
        <authorList>
            <consortium name="US DOE Joint Genome Institute (JGI-PGF)"/>
            <person name="Walter F."/>
            <person name="Albersmeier A."/>
            <person name="Kalinowski J."/>
            <person name="Ruckert C."/>
        </authorList>
    </citation>
    <scope>NUCLEOTIDE SEQUENCE</scope>
    <source>
        <strain evidence="4">CGMCC 1.16134</strain>
    </source>
</reference>
<dbReference type="InterPro" id="IPR005149">
    <property type="entry name" value="Tscrpt_reg_PadR_N"/>
</dbReference>
<dbReference type="Pfam" id="PF10400">
    <property type="entry name" value="Vir_act_alpha_C"/>
    <property type="match status" value="1"/>
</dbReference>
<dbReference type="InterPro" id="IPR036390">
    <property type="entry name" value="WH_DNA-bd_sf"/>
</dbReference>
<evidence type="ECO:0000256" key="1">
    <source>
        <dbReference type="SAM" id="Coils"/>
    </source>
</evidence>
<dbReference type="SUPFAM" id="SSF46785">
    <property type="entry name" value="Winged helix' DNA-binding domain"/>
    <property type="match status" value="1"/>
</dbReference>
<dbReference type="Gene3D" id="1.10.10.10">
    <property type="entry name" value="Winged helix-like DNA-binding domain superfamily/Winged helix DNA-binding domain"/>
    <property type="match status" value="1"/>
</dbReference>
<dbReference type="AlphaFoldDB" id="A0A917CZK5"/>
<keyword evidence="5" id="KW-1185">Reference proteome</keyword>
<feature type="domain" description="Transcription regulator PadR C-terminal" evidence="3">
    <location>
        <begin position="95"/>
        <end position="176"/>
    </location>
</feature>
<feature type="domain" description="Transcription regulator PadR N-terminal" evidence="2">
    <location>
        <begin position="5"/>
        <end position="76"/>
    </location>
</feature>
<name>A0A917CZK5_9BACL</name>
<evidence type="ECO:0000313" key="5">
    <source>
        <dbReference type="Proteomes" id="UP000637643"/>
    </source>
</evidence>
<dbReference type="PANTHER" id="PTHR43252:SF6">
    <property type="entry name" value="NEGATIVE TRANSCRIPTION REGULATOR PADR"/>
    <property type="match status" value="1"/>
</dbReference>
<feature type="coiled-coil region" evidence="1">
    <location>
        <begin position="113"/>
        <end position="140"/>
    </location>
</feature>
<accession>A0A917CZK5</accession>
<evidence type="ECO:0000259" key="2">
    <source>
        <dbReference type="Pfam" id="PF03551"/>
    </source>
</evidence>
<dbReference type="Proteomes" id="UP000637643">
    <property type="component" value="Unassembled WGS sequence"/>
</dbReference>
<dbReference type="Gene3D" id="6.10.140.190">
    <property type="match status" value="1"/>
</dbReference>
<organism evidence="4 5">
    <name type="scientific">Paenibacillus albidus</name>
    <dbReference type="NCBI Taxonomy" id="2041023"/>
    <lineage>
        <taxon>Bacteria</taxon>
        <taxon>Bacillati</taxon>
        <taxon>Bacillota</taxon>
        <taxon>Bacilli</taxon>
        <taxon>Bacillales</taxon>
        <taxon>Paenibacillaceae</taxon>
        <taxon>Paenibacillus</taxon>
    </lineage>
</organism>
<dbReference type="PANTHER" id="PTHR43252">
    <property type="entry name" value="TRANSCRIPTIONAL REGULATOR YQJI"/>
    <property type="match status" value="1"/>
</dbReference>
<dbReference type="InterPro" id="IPR036388">
    <property type="entry name" value="WH-like_DNA-bd_sf"/>
</dbReference>
<dbReference type="InterPro" id="IPR018309">
    <property type="entry name" value="Tscrpt_reg_PadR_C"/>
</dbReference>
<dbReference type="Pfam" id="PF03551">
    <property type="entry name" value="PadR"/>
    <property type="match status" value="1"/>
</dbReference>